<dbReference type="Proteomes" id="UP000540506">
    <property type="component" value="Unassembled WGS sequence"/>
</dbReference>
<evidence type="ECO:0000256" key="1">
    <source>
        <dbReference type="SAM" id="MobiDB-lite"/>
    </source>
</evidence>
<dbReference type="Gene3D" id="3.40.190.10">
    <property type="entry name" value="Periplasmic binding protein-like II"/>
    <property type="match status" value="1"/>
</dbReference>
<reference evidence="4 5" key="1">
    <citation type="submission" date="2020-08" db="EMBL/GenBank/DDBJ databases">
        <title>Sequencing the genomes of 1000 actinobacteria strains.</title>
        <authorList>
            <person name="Klenk H.-P."/>
        </authorList>
    </citation>
    <scope>NUCLEOTIDE SEQUENCE [LARGE SCALE GENOMIC DNA]</scope>
    <source>
        <strain evidence="4 5">DSM 41654</strain>
    </source>
</reference>
<evidence type="ECO:0000313" key="5">
    <source>
        <dbReference type="Proteomes" id="UP000540506"/>
    </source>
</evidence>
<sequence length="903" mass="91664">MSATVAWAVVALLATLPLSLGTVQQAHADSGSKTVQGPPVWQPAKGTYGPNGSVTVTPVDNLTDQVVHVSWKGFTPTVNVSGGTPATNVVAGSSTVRYPVRVYECRGSNPQITDCYGSTLYGGDPAKGFQQPQRPAGTITPDLPTNMVITVTGADGSGSADIETWTADQSPTLGCDATHPCSIVVEPEYGGDSRGLTAFLAHDKTGALHCDVHTYDTVSGLDLATDSTLTTPNYVTRNETGEGCAWSARTVVPLSFAPTASSCKAATSDFATAGLPMAERALQQWRAGACLASSPLNVGYTAQGEPQARQAFLGGGGAEVALTSRPDTGDAPRPYVYTPLANSAISVVFTVDDPVTGRQIPQMRLNPRLLAKELTQSYTQLVQGSPTPASVAGNPSCIFEDPEFLALNPPSLIAPAQWPKCVPNMATSLPIVVGNSTDLIHQLTAWIAGDPAAAAFLQGQPDEWGMHVDPYYERPAFSGYPVDLLIPQDSTGTGGVLSDGEPNKQKQYEWSPVISGLTDAVRDVLTFKPTCSDWNVSQGNQHAKCDSMKRGQRELIGIIDSADAEADSLPEAQLLNAQGSFVTPSIGSMQAAVNDMPVDLKTYTQQLPYGVPGTAYTKDSNAYPLTMVQYAMAPTAGLSAAKATAVSQFLQQVTDFGGGQLYGRDPGKLGPGYTDLTQSQEEFAQEAVQHVAAQDSTLPGNQVAPTTPPATPPPTTPPTNTPTTAGSPNATAPVGNQGPPPAPVSADQPNAPSGTDNPGGGTGSGTSGGTNSDGGSGLKDSGSGGSGSGSGGSGTGGDGGTGAGTGSGANPPGDSPKPSGSPAASASPTPSPSTTGPATAPVAAGIPAADRAGVARVLLPVVLIVGAVLLVGGPAALVLGGTSTGAEAVARLRRFIGRGGPMA</sequence>
<dbReference type="EMBL" id="JACHJV010000001">
    <property type="protein sequence ID" value="MBB4924338.1"/>
    <property type="molecule type" value="Genomic_DNA"/>
</dbReference>
<evidence type="ECO:0000256" key="2">
    <source>
        <dbReference type="SAM" id="Phobius"/>
    </source>
</evidence>
<accession>A0A7W7R357</accession>
<feature type="compositionally biased region" description="Pro residues" evidence="1">
    <location>
        <begin position="706"/>
        <end position="720"/>
    </location>
</feature>
<evidence type="ECO:0008006" key="6">
    <source>
        <dbReference type="Google" id="ProtNLM"/>
    </source>
</evidence>
<evidence type="ECO:0000313" key="4">
    <source>
        <dbReference type="EMBL" id="MBB4924338.1"/>
    </source>
</evidence>
<feature type="compositionally biased region" description="Low complexity" evidence="1">
    <location>
        <begin position="721"/>
        <end position="733"/>
    </location>
</feature>
<comment type="caution">
    <text evidence="4">The sequence shown here is derived from an EMBL/GenBank/DDBJ whole genome shotgun (WGS) entry which is preliminary data.</text>
</comment>
<keyword evidence="2" id="KW-0472">Membrane</keyword>
<protein>
    <recommendedName>
        <fullName evidence="6">PBP domain-containing protein</fullName>
    </recommendedName>
</protein>
<evidence type="ECO:0000256" key="3">
    <source>
        <dbReference type="SAM" id="SignalP"/>
    </source>
</evidence>
<keyword evidence="3" id="KW-0732">Signal</keyword>
<keyword evidence="5" id="KW-1185">Reference proteome</keyword>
<gene>
    <name evidence="4" type="ORF">FHR34_003331</name>
</gene>
<feature type="region of interest" description="Disordered" evidence="1">
    <location>
        <begin position="697"/>
        <end position="839"/>
    </location>
</feature>
<keyword evidence="2" id="KW-0812">Transmembrane</keyword>
<dbReference type="RefSeq" id="WP_184936300.1">
    <property type="nucleotide sequence ID" value="NZ_JACHJV010000001.1"/>
</dbReference>
<dbReference type="SUPFAM" id="SSF53850">
    <property type="entry name" value="Periplasmic binding protein-like II"/>
    <property type="match status" value="1"/>
</dbReference>
<feature type="compositionally biased region" description="Low complexity" evidence="1">
    <location>
        <begin position="816"/>
        <end position="839"/>
    </location>
</feature>
<dbReference type="AlphaFoldDB" id="A0A7W7R357"/>
<name>A0A7W7R357_KITKI</name>
<feature type="transmembrane region" description="Helical" evidence="2">
    <location>
        <begin position="857"/>
        <end position="879"/>
    </location>
</feature>
<proteinExistence type="predicted"/>
<feature type="chain" id="PRO_5030846113" description="PBP domain-containing protein" evidence="3">
    <location>
        <begin position="29"/>
        <end position="903"/>
    </location>
</feature>
<keyword evidence="2" id="KW-1133">Transmembrane helix</keyword>
<feature type="compositionally biased region" description="Gly residues" evidence="1">
    <location>
        <begin position="757"/>
        <end position="807"/>
    </location>
</feature>
<feature type="signal peptide" evidence="3">
    <location>
        <begin position="1"/>
        <end position="28"/>
    </location>
</feature>
<organism evidence="4 5">
    <name type="scientific">Kitasatospora kifunensis</name>
    <name type="common">Streptomyces kifunensis</name>
    <dbReference type="NCBI Taxonomy" id="58351"/>
    <lineage>
        <taxon>Bacteria</taxon>
        <taxon>Bacillati</taxon>
        <taxon>Actinomycetota</taxon>
        <taxon>Actinomycetes</taxon>
        <taxon>Kitasatosporales</taxon>
        <taxon>Streptomycetaceae</taxon>
        <taxon>Kitasatospora</taxon>
    </lineage>
</organism>